<dbReference type="OrthoDB" id="2322499at2759"/>
<dbReference type="SMART" id="SM00256">
    <property type="entry name" value="FBOX"/>
    <property type="match status" value="1"/>
</dbReference>
<feature type="compositionally biased region" description="Basic residues" evidence="2">
    <location>
        <begin position="44"/>
        <end position="54"/>
    </location>
</feature>
<dbReference type="SUPFAM" id="SSF81383">
    <property type="entry name" value="F-box domain"/>
    <property type="match status" value="1"/>
</dbReference>
<organism evidence="4 5">
    <name type="scientific">Hypsizygus marmoreus</name>
    <name type="common">White beech mushroom</name>
    <name type="synonym">Agaricus marmoreus</name>
    <dbReference type="NCBI Taxonomy" id="39966"/>
    <lineage>
        <taxon>Eukaryota</taxon>
        <taxon>Fungi</taxon>
        <taxon>Dikarya</taxon>
        <taxon>Basidiomycota</taxon>
        <taxon>Agaricomycotina</taxon>
        <taxon>Agaricomycetes</taxon>
        <taxon>Agaricomycetidae</taxon>
        <taxon>Agaricales</taxon>
        <taxon>Tricholomatineae</taxon>
        <taxon>Lyophyllaceae</taxon>
        <taxon>Hypsizygus</taxon>
    </lineage>
</organism>
<dbReference type="PROSITE" id="PS50181">
    <property type="entry name" value="FBOX"/>
    <property type="match status" value="1"/>
</dbReference>
<dbReference type="CDD" id="cd09917">
    <property type="entry name" value="F-box_SF"/>
    <property type="match status" value="1"/>
</dbReference>
<evidence type="ECO:0000313" key="5">
    <source>
        <dbReference type="Proteomes" id="UP000076154"/>
    </source>
</evidence>
<keyword evidence="5" id="KW-1185">Reference proteome</keyword>
<sequence>MPRSLRKRVREDTPSEGGGSDSDEYVPIKRTAPKRPRTTPTAKKPTKGQKKRVGHLTGALRQLAEMPLDLLFEVLSHLNPIDILHLSRTSKTLRGMLMNKTAAFIWRHARANVGLPECPADLNEAQFTKLIFEPQCHYCDGAKANTIIWSNHTRVCRMCLLDSKKFGPLKAQFKIIQDVIPSVTIPDRRYGRKGFCHLYARRLYRHYDKLDAEAKLRWLQEKRDEQQSRTEHTNLCKAWFEVQAQQRAAELNKIHQKRLEAIEEKLYELGWGVELEKMEDDDDSILDHPFVDQSKPLTDRSWEDNKEELIELMEQIQEHRLAREYHDRQRIRHGILKEVYDSFVVSQPIHAILLGLADVARLGPFKDVLNAPAKDDITVEHFAAALKELPRHIDDWRSSVDGKLVALIKTADSRIRATKSTLALPTTFFQCHCKLTVGYPQIFTHACVANSFGLSYPECITWEFDRHALKMATALLQQWGLDAKMATKQKLEQPSLFVECLNCSDANQRTVMKWHAAVNHSSSCTSHMRLVDLDGQEQVAVKALVAKKDLWHRSRNRHFICVACRQRFDWHGLNSHITDSHRDGVASSLAEDVDYAPTLGYQSLICAYAFQIKLKVKSMVASDSANLSSQGEIPRPSV</sequence>
<accession>A0A369JHJ8</accession>
<reference evidence="4" key="1">
    <citation type="submission" date="2018-04" db="EMBL/GenBank/DDBJ databases">
        <title>Whole genome sequencing of Hypsizygus marmoreus.</title>
        <authorList>
            <person name="Choi I.-G."/>
            <person name="Min B."/>
            <person name="Kim J.-G."/>
            <person name="Kim S."/>
            <person name="Oh Y.-L."/>
            <person name="Kong W.-S."/>
            <person name="Park H."/>
            <person name="Jeong J."/>
            <person name="Song E.-S."/>
        </authorList>
    </citation>
    <scope>NUCLEOTIDE SEQUENCE [LARGE SCALE GENOMIC DNA]</scope>
    <source>
        <strain evidence="4">51987-8</strain>
    </source>
</reference>
<feature type="coiled-coil region" evidence="1">
    <location>
        <begin position="209"/>
        <end position="265"/>
    </location>
</feature>
<feature type="domain" description="F-box" evidence="3">
    <location>
        <begin position="60"/>
        <end position="109"/>
    </location>
</feature>
<dbReference type="EMBL" id="LUEZ02000071">
    <property type="protein sequence ID" value="RDB20037.1"/>
    <property type="molecule type" value="Genomic_DNA"/>
</dbReference>
<name>A0A369JHJ8_HYPMA</name>
<proteinExistence type="predicted"/>
<dbReference type="Pfam" id="PF00646">
    <property type="entry name" value="F-box"/>
    <property type="match status" value="1"/>
</dbReference>
<dbReference type="Proteomes" id="UP000076154">
    <property type="component" value="Unassembled WGS sequence"/>
</dbReference>
<evidence type="ECO:0000256" key="1">
    <source>
        <dbReference type="SAM" id="Coils"/>
    </source>
</evidence>
<evidence type="ECO:0000256" key="2">
    <source>
        <dbReference type="SAM" id="MobiDB-lite"/>
    </source>
</evidence>
<dbReference type="InterPro" id="IPR036047">
    <property type="entry name" value="F-box-like_dom_sf"/>
</dbReference>
<evidence type="ECO:0000259" key="3">
    <source>
        <dbReference type="PROSITE" id="PS50181"/>
    </source>
</evidence>
<dbReference type="AlphaFoldDB" id="A0A369JHJ8"/>
<dbReference type="InParanoid" id="A0A369JHJ8"/>
<comment type="caution">
    <text evidence="4">The sequence shown here is derived from an EMBL/GenBank/DDBJ whole genome shotgun (WGS) entry which is preliminary data.</text>
</comment>
<dbReference type="InterPro" id="IPR001810">
    <property type="entry name" value="F-box_dom"/>
</dbReference>
<evidence type="ECO:0000313" key="4">
    <source>
        <dbReference type="EMBL" id="RDB20037.1"/>
    </source>
</evidence>
<gene>
    <name evidence="4" type="ORF">Hypma_012986</name>
</gene>
<keyword evidence="1" id="KW-0175">Coiled coil</keyword>
<dbReference type="STRING" id="39966.A0A369JHJ8"/>
<feature type="region of interest" description="Disordered" evidence="2">
    <location>
        <begin position="1"/>
        <end position="54"/>
    </location>
</feature>
<protein>
    <recommendedName>
        <fullName evidence="3">F-box domain-containing protein</fullName>
    </recommendedName>
</protein>